<evidence type="ECO:0000256" key="1">
    <source>
        <dbReference type="ARBA" id="ARBA00015492"/>
    </source>
</evidence>
<dbReference type="Gene3D" id="3.90.870.10">
    <property type="entry name" value="DHBP synthase"/>
    <property type="match status" value="1"/>
</dbReference>
<dbReference type="PANTHER" id="PTHR42828:SF3">
    <property type="entry name" value="THREONYLCARBAMOYL-AMP SYNTHASE"/>
    <property type="match status" value="1"/>
</dbReference>
<dbReference type="STRING" id="307507.A0A2V0PLY3"/>
<dbReference type="InterPro" id="IPR006070">
    <property type="entry name" value="Sua5-like_dom"/>
</dbReference>
<dbReference type="GO" id="GO:0003725">
    <property type="term" value="F:double-stranded RNA binding"/>
    <property type="evidence" value="ECO:0007669"/>
    <property type="project" value="InterPro"/>
</dbReference>
<protein>
    <recommendedName>
        <fullName evidence="1">Threonylcarbamoyl-AMP synthase</fullName>
    </recommendedName>
</protein>
<dbReference type="InParanoid" id="A0A2V0PLY3"/>
<comment type="caution">
    <text evidence="4">The sequence shown here is derived from an EMBL/GenBank/DDBJ whole genome shotgun (WGS) entry which is preliminary data.</text>
</comment>
<accession>A0A2V0PLY3</accession>
<evidence type="ECO:0000313" key="5">
    <source>
        <dbReference type="Proteomes" id="UP000247498"/>
    </source>
</evidence>
<evidence type="ECO:0000313" key="4">
    <source>
        <dbReference type="EMBL" id="GBF98367.1"/>
    </source>
</evidence>
<feature type="region of interest" description="Disordered" evidence="2">
    <location>
        <begin position="1"/>
        <end position="31"/>
    </location>
</feature>
<proteinExistence type="predicted"/>
<dbReference type="InterPro" id="IPR052532">
    <property type="entry name" value="SUA5_domain"/>
</dbReference>
<evidence type="ECO:0000259" key="3">
    <source>
        <dbReference type="PROSITE" id="PS51163"/>
    </source>
</evidence>
<dbReference type="Pfam" id="PF01300">
    <property type="entry name" value="Sua5_yciO_yrdC"/>
    <property type="match status" value="1"/>
</dbReference>
<dbReference type="PANTHER" id="PTHR42828">
    <property type="entry name" value="DHBP SYNTHASE RIBB-LIKE ALPHA/BETA DOMAIN-CONTAINING PROTEIN"/>
    <property type="match status" value="1"/>
</dbReference>
<dbReference type="PROSITE" id="PS51163">
    <property type="entry name" value="YRDC"/>
    <property type="match status" value="1"/>
</dbReference>
<evidence type="ECO:0000256" key="2">
    <source>
        <dbReference type="SAM" id="MobiDB-lite"/>
    </source>
</evidence>
<dbReference type="EMBL" id="BDRX01000123">
    <property type="protein sequence ID" value="GBF98367.1"/>
    <property type="molecule type" value="Genomic_DNA"/>
</dbReference>
<gene>
    <name evidence="4" type="ORF">Rsub_10762</name>
</gene>
<name>A0A2V0PLY3_9CHLO</name>
<feature type="domain" description="YrdC-like" evidence="3">
    <location>
        <begin position="68"/>
        <end position="271"/>
    </location>
</feature>
<dbReference type="SUPFAM" id="SSF55821">
    <property type="entry name" value="YrdC/RibB"/>
    <property type="match status" value="1"/>
</dbReference>
<sequence length="279" mass="29363">MQSAAARPPARPPAAGAATRAAPPRGPRPAAVAAAAARSGKRLKYAGVGQRIAGEPLFITVEPDGGDAWRLERVIDLLKAGGVGIIPTDSLPAVVCDLENRDATLKLYACMHLAPKKKLSVLCRNFQDISRYTGGFRPPMAAGQPDTFTVVRRMLPGPFTLIMPSSKALPPLLDAERGRKQPRRTVGVRVPADAVCRAVLEAFGGCLLSHSVHVPEHLDPDTEVPDPGTLIDMYGSSGIDFIVDTGPRVATPSTVIDLTGPEPVLVRRGGGDPSPLIGE</sequence>
<organism evidence="4 5">
    <name type="scientific">Raphidocelis subcapitata</name>
    <dbReference type="NCBI Taxonomy" id="307507"/>
    <lineage>
        <taxon>Eukaryota</taxon>
        <taxon>Viridiplantae</taxon>
        <taxon>Chlorophyta</taxon>
        <taxon>core chlorophytes</taxon>
        <taxon>Chlorophyceae</taxon>
        <taxon>CS clade</taxon>
        <taxon>Sphaeropleales</taxon>
        <taxon>Selenastraceae</taxon>
        <taxon>Raphidocelis</taxon>
    </lineage>
</organism>
<dbReference type="AlphaFoldDB" id="A0A2V0PLY3"/>
<dbReference type="InterPro" id="IPR017945">
    <property type="entry name" value="DHBP_synth_RibB-like_a/b_dom"/>
</dbReference>
<dbReference type="OrthoDB" id="3648309at2759"/>
<dbReference type="Proteomes" id="UP000247498">
    <property type="component" value="Unassembled WGS sequence"/>
</dbReference>
<reference evidence="4 5" key="1">
    <citation type="journal article" date="2018" name="Sci. Rep.">
        <title>Raphidocelis subcapitata (=Pseudokirchneriella subcapitata) provides an insight into genome evolution and environmental adaptations in the Sphaeropleales.</title>
        <authorList>
            <person name="Suzuki S."/>
            <person name="Yamaguchi H."/>
            <person name="Nakajima N."/>
            <person name="Kawachi M."/>
        </authorList>
    </citation>
    <scope>NUCLEOTIDE SEQUENCE [LARGE SCALE GENOMIC DNA]</scope>
    <source>
        <strain evidence="4 5">NIES-35</strain>
    </source>
</reference>
<dbReference type="FunCoup" id="A0A2V0PLY3">
    <property type="interactions" value="223"/>
</dbReference>
<keyword evidence="5" id="KW-1185">Reference proteome</keyword>